<accession>A0A6C0DN10</accession>
<evidence type="ECO:0000256" key="1">
    <source>
        <dbReference type="SAM" id="MobiDB-lite"/>
    </source>
</evidence>
<feature type="transmembrane region" description="Helical" evidence="2">
    <location>
        <begin position="6"/>
        <end position="27"/>
    </location>
</feature>
<keyword evidence="2" id="KW-0472">Membrane</keyword>
<feature type="compositionally biased region" description="Basic and acidic residues" evidence="1">
    <location>
        <begin position="182"/>
        <end position="204"/>
    </location>
</feature>
<sequence length="356" mass="37067">MAKKVFGNVSLVGILALLLIIAFALLWKRNSTLSNVEGLSTMYEPKFLPPPKEFIRSGVSMSGGPSFGGMGGPSMGRGLGGPVPGIHITDVSESCKVSSPGTTIVVWEHMYGKLKACVSIPFLQTGDRNPNQEQLQWLKRAGYSPLRESNRGPSMGGGMGGPSMGGGMGGPSMKSMGGPSFGDRRGGPSFGDRRGGPSFGDRRGGPSMGGMAGSSMMIYPSTIPAGITLVKPMESCRVPSPGSSTVMWKLPSLGLNACVSVPFTADGSGNPNQEQLEWLKRRGYPLSGGGMGGPSFGGRGGPSFGGGMGGPSLGGMSGPSNECMQLRQMKADLSNQHTNISKQLSEVYKKQKNYQC</sequence>
<reference evidence="3" key="1">
    <citation type="journal article" date="2020" name="Nature">
        <title>Giant virus diversity and host interactions through global metagenomics.</title>
        <authorList>
            <person name="Schulz F."/>
            <person name="Roux S."/>
            <person name="Paez-Espino D."/>
            <person name="Jungbluth S."/>
            <person name="Walsh D.A."/>
            <person name="Denef V.J."/>
            <person name="McMahon K.D."/>
            <person name="Konstantinidis K.T."/>
            <person name="Eloe-Fadrosh E.A."/>
            <person name="Kyrpides N.C."/>
            <person name="Woyke T."/>
        </authorList>
    </citation>
    <scope>NUCLEOTIDE SEQUENCE</scope>
    <source>
        <strain evidence="3">GVMAG-M-3300023174-46</strain>
    </source>
</reference>
<evidence type="ECO:0000313" key="3">
    <source>
        <dbReference type="EMBL" id="QHT18276.1"/>
    </source>
</evidence>
<keyword evidence="2" id="KW-1133">Transmembrane helix</keyword>
<feature type="compositionally biased region" description="Gly residues" evidence="1">
    <location>
        <begin position="154"/>
        <end position="170"/>
    </location>
</feature>
<organism evidence="3">
    <name type="scientific">viral metagenome</name>
    <dbReference type="NCBI Taxonomy" id="1070528"/>
    <lineage>
        <taxon>unclassified sequences</taxon>
        <taxon>metagenomes</taxon>
        <taxon>organismal metagenomes</taxon>
    </lineage>
</organism>
<proteinExistence type="predicted"/>
<name>A0A6C0DN10_9ZZZZ</name>
<dbReference type="AlphaFoldDB" id="A0A6C0DN10"/>
<protein>
    <submittedName>
        <fullName evidence="3">Uncharacterized protein</fullName>
    </submittedName>
</protein>
<evidence type="ECO:0000256" key="2">
    <source>
        <dbReference type="SAM" id="Phobius"/>
    </source>
</evidence>
<feature type="region of interest" description="Disordered" evidence="1">
    <location>
        <begin position="142"/>
        <end position="213"/>
    </location>
</feature>
<keyword evidence="2" id="KW-0812">Transmembrane</keyword>
<dbReference type="EMBL" id="MN739654">
    <property type="protein sequence ID" value="QHT18276.1"/>
    <property type="molecule type" value="Genomic_DNA"/>
</dbReference>